<dbReference type="eggNOG" id="COG1033">
    <property type="taxonomic scope" value="Bacteria"/>
</dbReference>
<keyword evidence="4 6" id="KW-1133">Transmembrane helix</keyword>
<feature type="transmembrane region" description="Helical" evidence="6">
    <location>
        <begin position="423"/>
        <end position="440"/>
    </location>
</feature>
<feature type="transmembrane region" description="Helical" evidence="6">
    <location>
        <begin position="333"/>
        <end position="356"/>
    </location>
</feature>
<dbReference type="Gene3D" id="1.20.1640.10">
    <property type="entry name" value="Multidrug efflux transporter AcrB transmembrane domain"/>
    <property type="match status" value="2"/>
</dbReference>
<feature type="transmembrane region" description="Helical" evidence="6">
    <location>
        <begin position="235"/>
        <end position="254"/>
    </location>
</feature>
<name>E1RAQ2_SEDSS</name>
<accession>E1RAQ2</accession>
<evidence type="ECO:0000256" key="2">
    <source>
        <dbReference type="ARBA" id="ARBA00022475"/>
    </source>
</evidence>
<organism evidence="8 9">
    <name type="scientific">Sediminispirochaeta smaragdinae (strain DSM 11293 / JCM 15392 / SEBR 4228)</name>
    <name type="common">Spirochaeta smaragdinae</name>
    <dbReference type="NCBI Taxonomy" id="573413"/>
    <lineage>
        <taxon>Bacteria</taxon>
        <taxon>Pseudomonadati</taxon>
        <taxon>Spirochaetota</taxon>
        <taxon>Spirochaetia</taxon>
        <taxon>Spirochaetales</taxon>
        <taxon>Spirochaetaceae</taxon>
        <taxon>Sediminispirochaeta</taxon>
    </lineage>
</organism>
<feature type="transmembrane region" description="Helical" evidence="6">
    <location>
        <begin position="362"/>
        <end position="387"/>
    </location>
</feature>
<dbReference type="AlphaFoldDB" id="E1RAQ2"/>
<feature type="transmembrane region" description="Helical" evidence="6">
    <location>
        <begin position="684"/>
        <end position="706"/>
    </location>
</feature>
<dbReference type="RefSeq" id="WP_013255879.1">
    <property type="nucleotide sequence ID" value="NC_014364.1"/>
</dbReference>
<dbReference type="SUPFAM" id="SSF82866">
    <property type="entry name" value="Multidrug efflux transporter AcrB transmembrane domain"/>
    <property type="match status" value="2"/>
</dbReference>
<keyword evidence="3 6" id="KW-0812">Transmembrane</keyword>
<dbReference type="EMBL" id="CP002116">
    <property type="protein sequence ID" value="ADK82420.1"/>
    <property type="molecule type" value="Genomic_DNA"/>
</dbReference>
<dbReference type="Proteomes" id="UP000002318">
    <property type="component" value="Chromosome"/>
</dbReference>
<evidence type="ECO:0000313" key="9">
    <source>
        <dbReference type="Proteomes" id="UP000002318"/>
    </source>
</evidence>
<evidence type="ECO:0000256" key="4">
    <source>
        <dbReference type="ARBA" id="ARBA00022989"/>
    </source>
</evidence>
<feature type="transmembrane region" description="Helical" evidence="6">
    <location>
        <begin position="21"/>
        <end position="39"/>
    </location>
</feature>
<comment type="subcellular location">
    <subcellularLocation>
        <location evidence="1">Cell membrane</location>
        <topology evidence="1">Multi-pass membrane protein</topology>
    </subcellularLocation>
</comment>
<dbReference type="Pfam" id="PF03176">
    <property type="entry name" value="MMPL"/>
    <property type="match status" value="2"/>
</dbReference>
<feature type="transmembrane region" description="Helical" evidence="6">
    <location>
        <begin position="659"/>
        <end position="678"/>
    </location>
</feature>
<dbReference type="PANTHER" id="PTHR33406">
    <property type="entry name" value="MEMBRANE PROTEIN MJ1562-RELATED"/>
    <property type="match status" value="1"/>
</dbReference>
<feature type="transmembrane region" description="Helical" evidence="6">
    <location>
        <begin position="727"/>
        <end position="747"/>
    </location>
</feature>
<dbReference type="PROSITE" id="PS50156">
    <property type="entry name" value="SSD"/>
    <property type="match status" value="2"/>
</dbReference>
<feature type="domain" description="SSD" evidence="7">
    <location>
        <begin position="261"/>
        <end position="387"/>
    </location>
</feature>
<protein>
    <recommendedName>
        <fullName evidence="7">SSD domain-containing protein</fullName>
    </recommendedName>
</protein>
<evidence type="ECO:0000256" key="3">
    <source>
        <dbReference type="ARBA" id="ARBA00022692"/>
    </source>
</evidence>
<evidence type="ECO:0000256" key="6">
    <source>
        <dbReference type="SAM" id="Phobius"/>
    </source>
</evidence>
<gene>
    <name evidence="8" type="ordered locus">Spirs_3324</name>
</gene>
<keyword evidence="5 6" id="KW-0472">Membrane</keyword>
<evidence type="ECO:0000256" key="5">
    <source>
        <dbReference type="ARBA" id="ARBA00023136"/>
    </source>
</evidence>
<dbReference type="PANTHER" id="PTHR33406:SF13">
    <property type="entry name" value="MEMBRANE PROTEIN YDFJ"/>
    <property type="match status" value="1"/>
</dbReference>
<dbReference type="GO" id="GO:0005886">
    <property type="term" value="C:plasma membrane"/>
    <property type="evidence" value="ECO:0007669"/>
    <property type="project" value="UniProtKB-SubCell"/>
</dbReference>
<keyword evidence="9" id="KW-1185">Reference proteome</keyword>
<feature type="transmembrane region" description="Helical" evidence="6">
    <location>
        <begin position="634"/>
        <end position="652"/>
    </location>
</feature>
<sequence>MQLHSVNSIFRRIGTWLIAHRWLILLFMLLVSAFGFSGLNKVAVTSSNDEWFNKADEIEIATDRFEELFGNNDTIALLVESDDVFQPYVLQMIREIGNELLLKVPYADEITSLTELDVSVGTEEGIAVINPVGDEIPQDPQELAEIKELVLSREALVNKIVSADAKETWISLSLKEYPDEAVWKAENDVEPMYRAGEAAIAVVTDPKWESPYYTIKAVGMPYTETEERDFMGSEAALRVGTGFIAMALLLLLFLRSLRGLLVPLFTTIAGIALVYGIYGWIGTAIDANMMTLPVLLGMALAVGYSIHLINTFKRYFRETGNRKKSVITAVEETGWPIFFTAVTTMGSVLSFSAAGIIPIRWLGFTCAAVVGVVYLYVIILTPILLSFGKDRTDSSDRLQAKGMSASDRRFRGLGEFVIARRKSILFVFIIAAVLLVPGVFKVSVNIDSFEFMGLRIPYIKRVYDVVNSQLGSYISYNVTVDFGEQDAVKDPDILKRLDKLIQEAGGFELTKKSNGVPKIYSILDIVKEMNRTLHEDDPDYYQIPENREMVSQLLFLYELSGGTKTYEWIDENYSILRAQIELSRFDANEIVYELDHIRRLGTELFPHARVDIVGSAVRFAAMNEKIVIGELKSFLTALCVIGILLALVFGSLRTGLIGMIPNITPIVVIGGVMGYFGFSLDMMTMTIMPMLLGIAVDDTIHFINHIKYEFERGGNYHDAILISFRNIGKTLAMTTVILSASFAMYIFSPVNTLSRVGILAVIGLTAALAADYLMTPILIYITKPFGKETADRRAL</sequence>
<dbReference type="OrthoDB" id="9794724at2"/>
<dbReference type="STRING" id="573413.Spirs_3324"/>
<keyword evidence="2" id="KW-1003">Cell membrane</keyword>
<feature type="domain" description="SSD" evidence="7">
    <location>
        <begin position="655"/>
        <end position="781"/>
    </location>
</feature>
<dbReference type="KEGG" id="ssm:Spirs_3324"/>
<proteinExistence type="predicted"/>
<dbReference type="InterPro" id="IPR050545">
    <property type="entry name" value="Mycobact_MmpL"/>
</dbReference>
<evidence type="ECO:0000259" key="7">
    <source>
        <dbReference type="PROSITE" id="PS50156"/>
    </source>
</evidence>
<dbReference type="HOGENOM" id="CLU_008861_1_0_12"/>
<dbReference type="InterPro" id="IPR000731">
    <property type="entry name" value="SSD"/>
</dbReference>
<evidence type="ECO:0000313" key="8">
    <source>
        <dbReference type="EMBL" id="ADK82420.1"/>
    </source>
</evidence>
<evidence type="ECO:0000256" key="1">
    <source>
        <dbReference type="ARBA" id="ARBA00004651"/>
    </source>
</evidence>
<feature type="transmembrane region" description="Helical" evidence="6">
    <location>
        <begin position="753"/>
        <end position="774"/>
    </location>
</feature>
<reference evidence="8 9" key="1">
    <citation type="journal article" date="2010" name="Stand. Genomic Sci.">
        <title>Complete genome sequence of Spirochaeta smaragdinae type strain (SEBR 4228).</title>
        <authorList>
            <person name="Mavromatis K."/>
            <person name="Yasawong M."/>
            <person name="Chertkov O."/>
            <person name="Lapidus A."/>
            <person name="Lucas S."/>
            <person name="Nolan M."/>
            <person name="Del Rio T.G."/>
            <person name="Tice H."/>
            <person name="Cheng J.F."/>
            <person name="Pitluck S."/>
            <person name="Liolios K."/>
            <person name="Ivanova N."/>
            <person name="Tapia R."/>
            <person name="Han C."/>
            <person name="Bruce D."/>
            <person name="Goodwin L."/>
            <person name="Pati A."/>
            <person name="Chen A."/>
            <person name="Palaniappan K."/>
            <person name="Land M."/>
            <person name="Hauser L."/>
            <person name="Chang Y.J."/>
            <person name="Jeffries C.D."/>
            <person name="Detter J.C."/>
            <person name="Rohde M."/>
            <person name="Brambilla E."/>
            <person name="Spring S."/>
            <person name="Goker M."/>
            <person name="Sikorski J."/>
            <person name="Woyke T."/>
            <person name="Bristow J."/>
            <person name="Eisen J.A."/>
            <person name="Markowitz V."/>
            <person name="Hugenholtz P."/>
            <person name="Klenk H.P."/>
            <person name="Kyrpides N.C."/>
        </authorList>
    </citation>
    <scope>NUCLEOTIDE SEQUENCE [LARGE SCALE GENOMIC DNA]</scope>
    <source>
        <strain evidence="9">DSM 11293 / JCM 15392 / SEBR 4228</strain>
    </source>
</reference>
<feature type="transmembrane region" description="Helical" evidence="6">
    <location>
        <begin position="261"/>
        <end position="281"/>
    </location>
</feature>
<dbReference type="InterPro" id="IPR004869">
    <property type="entry name" value="MMPL_dom"/>
</dbReference>
<feature type="transmembrane region" description="Helical" evidence="6">
    <location>
        <begin position="293"/>
        <end position="312"/>
    </location>
</feature>